<dbReference type="GO" id="GO:0005634">
    <property type="term" value="C:nucleus"/>
    <property type="evidence" value="ECO:0007669"/>
    <property type="project" value="TreeGrafter"/>
</dbReference>
<feature type="coiled-coil region" evidence="8">
    <location>
        <begin position="123"/>
        <end position="150"/>
    </location>
</feature>
<dbReference type="PANTHER" id="PTHR24342">
    <property type="entry name" value="SERINE/THREONINE-PROTEIN KINASE 17"/>
    <property type="match status" value="1"/>
</dbReference>
<feature type="region of interest" description="Disordered" evidence="9">
    <location>
        <begin position="357"/>
        <end position="442"/>
    </location>
</feature>
<evidence type="ECO:0000313" key="11">
    <source>
        <dbReference type="EMBL" id="KAF4110933.1"/>
    </source>
</evidence>
<keyword evidence="3" id="KW-0808">Transferase</keyword>
<dbReference type="InterPro" id="IPR000719">
    <property type="entry name" value="Prot_kinase_dom"/>
</dbReference>
<keyword evidence="12" id="KW-1185">Reference proteome</keyword>
<evidence type="ECO:0000256" key="5">
    <source>
        <dbReference type="ARBA" id="ARBA00022777"/>
    </source>
</evidence>
<evidence type="ECO:0000313" key="12">
    <source>
        <dbReference type="Proteomes" id="UP000579812"/>
    </source>
</evidence>
<dbReference type="GO" id="GO:0005524">
    <property type="term" value="F:ATP binding"/>
    <property type="evidence" value="ECO:0007669"/>
    <property type="project" value="UniProtKB-UniRule"/>
</dbReference>
<feature type="compositionally biased region" description="Polar residues" evidence="9">
    <location>
        <begin position="195"/>
        <end position="209"/>
    </location>
</feature>
<dbReference type="Gene3D" id="3.30.200.20">
    <property type="entry name" value="Phosphorylase Kinase, domain 1"/>
    <property type="match status" value="1"/>
</dbReference>
<gene>
    <name evidence="11" type="ORF">G5714_007964</name>
</gene>
<dbReference type="AlphaFoldDB" id="A0A7J6CWM2"/>
<name>A0A7J6CWM2_9TELE</name>
<evidence type="ECO:0000256" key="4">
    <source>
        <dbReference type="ARBA" id="ARBA00022741"/>
    </source>
</evidence>
<dbReference type="PROSITE" id="PS00108">
    <property type="entry name" value="PROTEIN_KINASE_ST"/>
    <property type="match status" value="1"/>
</dbReference>
<organism evidence="11 12">
    <name type="scientific">Onychostoma macrolepis</name>
    <dbReference type="NCBI Taxonomy" id="369639"/>
    <lineage>
        <taxon>Eukaryota</taxon>
        <taxon>Metazoa</taxon>
        <taxon>Chordata</taxon>
        <taxon>Craniata</taxon>
        <taxon>Vertebrata</taxon>
        <taxon>Euteleostomi</taxon>
        <taxon>Actinopterygii</taxon>
        <taxon>Neopterygii</taxon>
        <taxon>Teleostei</taxon>
        <taxon>Ostariophysi</taxon>
        <taxon>Cypriniformes</taxon>
        <taxon>Cyprinidae</taxon>
        <taxon>Acrossocheilinae</taxon>
        <taxon>Onychostoma</taxon>
    </lineage>
</organism>
<accession>A0A7J6CWM2</accession>
<dbReference type="GO" id="GO:0035556">
    <property type="term" value="P:intracellular signal transduction"/>
    <property type="evidence" value="ECO:0007669"/>
    <property type="project" value="TreeGrafter"/>
</dbReference>
<dbReference type="GO" id="GO:0004674">
    <property type="term" value="F:protein serine/threonine kinase activity"/>
    <property type="evidence" value="ECO:0007669"/>
    <property type="project" value="UniProtKB-KW"/>
</dbReference>
<keyword evidence="4 7" id="KW-0547">Nucleotide-binding</keyword>
<dbReference type="InterPro" id="IPR017441">
    <property type="entry name" value="Protein_kinase_ATP_BS"/>
</dbReference>
<protein>
    <recommendedName>
        <fullName evidence="10">Protein kinase domain-containing protein</fullName>
    </recommendedName>
</protein>
<dbReference type="PROSITE" id="PS00107">
    <property type="entry name" value="PROTEIN_KINASE_ATP"/>
    <property type="match status" value="1"/>
</dbReference>
<feature type="compositionally biased region" description="Basic and acidic residues" evidence="9">
    <location>
        <begin position="185"/>
        <end position="194"/>
    </location>
</feature>
<feature type="compositionally biased region" description="Polar residues" evidence="9">
    <location>
        <begin position="220"/>
        <end position="243"/>
    </location>
</feature>
<dbReference type="SMART" id="SM00220">
    <property type="entry name" value="S_TKc"/>
    <property type="match status" value="1"/>
</dbReference>
<feature type="domain" description="Protein kinase" evidence="10">
    <location>
        <begin position="516"/>
        <end position="771"/>
    </location>
</feature>
<dbReference type="PANTHER" id="PTHR24342:SF20">
    <property type="entry name" value="MYOSIN LIGHT CHAIN KINASE, SMOOTH MUSCLE"/>
    <property type="match status" value="1"/>
</dbReference>
<comment type="caution">
    <text evidence="11">The sequence shown here is derived from an EMBL/GenBank/DDBJ whole genome shotgun (WGS) entry which is preliminary data.</text>
</comment>
<feature type="region of interest" description="Disordered" evidence="9">
    <location>
        <begin position="185"/>
        <end position="258"/>
    </location>
</feature>
<evidence type="ECO:0000256" key="8">
    <source>
        <dbReference type="SAM" id="Coils"/>
    </source>
</evidence>
<evidence type="ECO:0000256" key="6">
    <source>
        <dbReference type="ARBA" id="ARBA00022840"/>
    </source>
</evidence>
<dbReference type="PROSITE" id="PS50011">
    <property type="entry name" value="PROTEIN_KINASE_DOM"/>
    <property type="match status" value="1"/>
</dbReference>
<dbReference type="EMBL" id="JAAMOB010000007">
    <property type="protein sequence ID" value="KAF4110933.1"/>
    <property type="molecule type" value="Genomic_DNA"/>
</dbReference>
<dbReference type="InterPro" id="IPR008271">
    <property type="entry name" value="Ser/Thr_kinase_AS"/>
</dbReference>
<feature type="compositionally biased region" description="Basic and acidic residues" evidence="9">
    <location>
        <begin position="401"/>
        <end position="442"/>
    </location>
</feature>
<proteinExistence type="inferred from homology"/>
<dbReference type="FunFam" id="3.30.200.20:FF:000196">
    <property type="entry name" value="Myosin light chain kinase family, member 4"/>
    <property type="match status" value="1"/>
</dbReference>
<evidence type="ECO:0000256" key="3">
    <source>
        <dbReference type="ARBA" id="ARBA00022679"/>
    </source>
</evidence>
<dbReference type="GO" id="GO:0043065">
    <property type="term" value="P:positive regulation of apoptotic process"/>
    <property type="evidence" value="ECO:0007669"/>
    <property type="project" value="TreeGrafter"/>
</dbReference>
<reference evidence="11 12" key="1">
    <citation type="submission" date="2020-04" db="EMBL/GenBank/DDBJ databases">
        <title>Chromosome-level genome assembly of a cyprinid fish Onychostoma macrolepis by integration of Nanopore Sequencing, Bionano and Hi-C technology.</title>
        <authorList>
            <person name="Wang D."/>
        </authorList>
    </citation>
    <scope>NUCLEOTIDE SEQUENCE [LARGE SCALE GENOMIC DNA]</scope>
    <source>
        <strain evidence="11">SWU-2019</strain>
        <tissue evidence="11">Muscle</tissue>
    </source>
</reference>
<dbReference type="Pfam" id="PF00069">
    <property type="entry name" value="Pkinase"/>
    <property type="match status" value="1"/>
</dbReference>
<dbReference type="InterPro" id="IPR011009">
    <property type="entry name" value="Kinase-like_dom_sf"/>
</dbReference>
<evidence type="ECO:0000256" key="1">
    <source>
        <dbReference type="ARBA" id="ARBA00006692"/>
    </source>
</evidence>
<dbReference type="OrthoDB" id="10260894at2759"/>
<dbReference type="SUPFAM" id="SSF56112">
    <property type="entry name" value="Protein kinase-like (PK-like)"/>
    <property type="match status" value="1"/>
</dbReference>
<evidence type="ECO:0000256" key="2">
    <source>
        <dbReference type="ARBA" id="ARBA00022527"/>
    </source>
</evidence>
<evidence type="ECO:0000256" key="9">
    <source>
        <dbReference type="SAM" id="MobiDB-lite"/>
    </source>
</evidence>
<evidence type="ECO:0000256" key="7">
    <source>
        <dbReference type="PROSITE-ProRule" id="PRU10141"/>
    </source>
</evidence>
<sequence length="827" mass="92422">MSKQATLATCIAKLYEGGRLESSGTPSGTVKKTSPTLIGSLSNVEVKLNTLEGKVEQIEHTQMEVLHKLSSLCQGMEALERSLMQHKQGAQESNVIKNGQRESNNLPLLTEVRSLCGETVDLLHNLKHENQQQRKKIECMESSLSTLEKVLGYVGNAFRNSKIVEFILNGVVPWRKQGLLDTVEEEKNKPDDNSIKPNNSFCHQSTQTSEEVKEVISAETELQQPEVTVPTSPSNLPSPQAPTGESEPLIPVSTGESSKALRKAKEVTVKSRAPEQVQTFAPEVQLEAEDNEVHYVPKQETDISAAAPANAECVTVTTKVEKDLALQQERVLEQADASQVGVKTLLKSVVLEQQVEPKVEVPQKQAEVSQVGDEASLKPSVPGQQQLEKHVPHKPLLCTKEPADKDADVKSQHQDTVERVTPVPKHDERKTESEPVDKKNENETIETILESDLIKNCAATSPQITAIVEERTAKSSPFRKAVSQLLIIDDSPSLPAPFEHRIVSAKQVPMNAYYAVNPNEVLGGGRFGQVHKCAELSSGLTLAAKIIKVRGMKERDEVKNEIGVMNQLNHANLIQLYDAFESRTNLTLIMEYVEGGELFDRIIDENYHLTELDAIVFTRQICEGVQYLHQQYILHLDLKPENILCVNSTGNQIKIIDFGLARKYRPREKLKVNFGTPEFLAPEVVNYDFVSFPTDMWSVGVITYMLLSGLSPFMGDNDTETMNNILHANWDFDTEAFENVSEEAKDFISSLLVPAKCSRMSASGCMKHSWLNNLEDKAKMYKVRLKSQMRLQRYLAAHRQWKKHFYAVAAANRLKRFQQSRSVSTPN</sequence>
<feature type="binding site" evidence="7">
    <location>
        <position position="545"/>
    </location>
    <ligand>
        <name>ATP</name>
        <dbReference type="ChEBI" id="CHEBI:30616"/>
    </ligand>
</feature>
<keyword evidence="8" id="KW-0175">Coiled coil</keyword>
<comment type="similarity">
    <text evidence="1">Belongs to the protein kinase superfamily. CAMK Ser/Thr protein kinase family.</text>
</comment>
<dbReference type="FunFam" id="1.10.510.10:FF:000135">
    <property type="entry name" value="Putative myosin light chain kinase 3"/>
    <property type="match status" value="1"/>
</dbReference>
<keyword evidence="5" id="KW-0418">Kinase</keyword>
<evidence type="ECO:0000259" key="10">
    <source>
        <dbReference type="PROSITE" id="PS50011"/>
    </source>
</evidence>
<keyword evidence="6 7" id="KW-0067">ATP-binding</keyword>
<dbReference type="Proteomes" id="UP000579812">
    <property type="component" value="Unassembled WGS sequence"/>
</dbReference>
<dbReference type="Gene3D" id="1.10.510.10">
    <property type="entry name" value="Transferase(Phosphotransferase) domain 1"/>
    <property type="match status" value="1"/>
</dbReference>
<keyword evidence="2" id="KW-0723">Serine/threonine-protein kinase</keyword>